<evidence type="ECO:0008006" key="3">
    <source>
        <dbReference type="Google" id="ProtNLM"/>
    </source>
</evidence>
<dbReference type="Proteomes" id="UP001499988">
    <property type="component" value="Unassembled WGS sequence"/>
</dbReference>
<comment type="caution">
    <text evidence="1">The sequence shown here is derived from an EMBL/GenBank/DDBJ whole genome shotgun (WGS) entry which is preliminary data.</text>
</comment>
<dbReference type="RefSeq" id="WP_345332526.1">
    <property type="nucleotide sequence ID" value="NZ_BAABJZ010000004.1"/>
</dbReference>
<protein>
    <recommendedName>
        <fullName evidence="3">Ribosomal S4P (Gammaproteobacterial)</fullName>
    </recommendedName>
</protein>
<proteinExistence type="predicted"/>
<dbReference type="InterPro" id="IPR021879">
    <property type="entry name" value="VC2046_fam"/>
</dbReference>
<dbReference type="Pfam" id="PF11993">
    <property type="entry name" value="VC2046"/>
    <property type="match status" value="1"/>
</dbReference>
<accession>A0ABP9EA51</accession>
<evidence type="ECO:0000313" key="1">
    <source>
        <dbReference type="EMBL" id="GAA4873298.1"/>
    </source>
</evidence>
<dbReference type="EMBL" id="BAABJZ010000004">
    <property type="protein sequence ID" value="GAA4873298.1"/>
    <property type="molecule type" value="Genomic_DNA"/>
</dbReference>
<name>A0ABP9EA51_9GAMM</name>
<gene>
    <name evidence="1" type="ORF">GCM10023333_02620</name>
</gene>
<evidence type="ECO:0000313" key="2">
    <source>
        <dbReference type="Proteomes" id="UP001499988"/>
    </source>
</evidence>
<sequence length="165" mass="18740">MRPDAILINELQLGSSLSQAVHENRRGDFGLLLSMMVQDVRFQSQFQLDRTEQSEPRSMRQRFELAEPLPAQQEYKDASHSIEVADAFQQGGLTQSRLQDCLRPAALDVRGEYPYGLQQALNNAEPWAGKQEAIKEQMKTLPPQMDLADLIAQQRLQSQYLHSTA</sequence>
<reference evidence="2" key="1">
    <citation type="journal article" date="2019" name="Int. J. Syst. Evol. Microbiol.">
        <title>The Global Catalogue of Microorganisms (GCM) 10K type strain sequencing project: providing services to taxonomists for standard genome sequencing and annotation.</title>
        <authorList>
            <consortium name="The Broad Institute Genomics Platform"/>
            <consortium name="The Broad Institute Genome Sequencing Center for Infectious Disease"/>
            <person name="Wu L."/>
            <person name="Ma J."/>
        </authorList>
    </citation>
    <scope>NUCLEOTIDE SEQUENCE [LARGE SCALE GENOMIC DNA]</scope>
    <source>
        <strain evidence="2">JCM 18401</strain>
    </source>
</reference>
<keyword evidence="2" id="KW-1185">Reference proteome</keyword>
<organism evidence="1 2">
    <name type="scientific">Ferrimonas pelagia</name>
    <dbReference type="NCBI Taxonomy" id="1177826"/>
    <lineage>
        <taxon>Bacteria</taxon>
        <taxon>Pseudomonadati</taxon>
        <taxon>Pseudomonadota</taxon>
        <taxon>Gammaproteobacteria</taxon>
        <taxon>Alteromonadales</taxon>
        <taxon>Ferrimonadaceae</taxon>
        <taxon>Ferrimonas</taxon>
    </lineage>
</organism>